<dbReference type="EMBL" id="BAABEP010000030">
    <property type="protein sequence ID" value="GAA3739926.1"/>
    <property type="molecule type" value="Genomic_DNA"/>
</dbReference>
<evidence type="ECO:0000313" key="10">
    <source>
        <dbReference type="EMBL" id="GAA3739926.1"/>
    </source>
</evidence>
<evidence type="ECO:0000256" key="2">
    <source>
        <dbReference type="ARBA" id="ARBA00022448"/>
    </source>
</evidence>
<feature type="domain" description="Major facilitator superfamily (MFS) profile" evidence="9">
    <location>
        <begin position="164"/>
        <end position="549"/>
    </location>
</feature>
<keyword evidence="11" id="KW-1185">Reference proteome</keyword>
<proteinExistence type="predicted"/>
<keyword evidence="6 8" id="KW-0472">Membrane</keyword>
<comment type="caution">
    <text evidence="10">The sequence shown here is derived from an EMBL/GenBank/DDBJ whole genome shotgun (WGS) entry which is preliminary data.</text>
</comment>
<feature type="transmembrane region" description="Helical" evidence="8">
    <location>
        <begin position="498"/>
        <end position="517"/>
    </location>
</feature>
<feature type="transmembrane region" description="Helical" evidence="8">
    <location>
        <begin position="196"/>
        <end position="218"/>
    </location>
</feature>
<feature type="transmembrane region" description="Helical" evidence="8">
    <location>
        <begin position="435"/>
        <end position="452"/>
    </location>
</feature>
<dbReference type="Proteomes" id="UP001499884">
    <property type="component" value="Unassembled WGS sequence"/>
</dbReference>
<dbReference type="Pfam" id="PF05977">
    <property type="entry name" value="MFS_3"/>
    <property type="match status" value="1"/>
</dbReference>
<evidence type="ECO:0000256" key="3">
    <source>
        <dbReference type="ARBA" id="ARBA00022475"/>
    </source>
</evidence>
<evidence type="ECO:0000256" key="7">
    <source>
        <dbReference type="SAM" id="MobiDB-lite"/>
    </source>
</evidence>
<dbReference type="PROSITE" id="PS50850">
    <property type="entry name" value="MFS"/>
    <property type="match status" value="1"/>
</dbReference>
<feature type="transmembrane region" description="Helical" evidence="8">
    <location>
        <begin position="165"/>
        <end position="184"/>
    </location>
</feature>
<evidence type="ECO:0000256" key="5">
    <source>
        <dbReference type="ARBA" id="ARBA00022989"/>
    </source>
</evidence>
<keyword evidence="5 8" id="KW-1133">Transmembrane helix</keyword>
<feature type="compositionally biased region" description="Low complexity" evidence="7">
    <location>
        <begin position="84"/>
        <end position="110"/>
    </location>
</feature>
<keyword evidence="2" id="KW-0813">Transport</keyword>
<feature type="transmembrane region" description="Helical" evidence="8">
    <location>
        <begin position="523"/>
        <end position="546"/>
    </location>
</feature>
<dbReference type="PANTHER" id="PTHR23513">
    <property type="entry name" value="INTEGRAL MEMBRANE EFFLUX PROTEIN-RELATED"/>
    <property type="match status" value="1"/>
</dbReference>
<feature type="compositionally biased region" description="Low complexity" evidence="7">
    <location>
        <begin position="29"/>
        <end position="55"/>
    </location>
</feature>
<evidence type="ECO:0000256" key="6">
    <source>
        <dbReference type="ARBA" id="ARBA00023136"/>
    </source>
</evidence>
<feature type="region of interest" description="Disordered" evidence="7">
    <location>
        <begin position="1"/>
        <end position="150"/>
    </location>
</feature>
<evidence type="ECO:0000256" key="8">
    <source>
        <dbReference type="SAM" id="Phobius"/>
    </source>
</evidence>
<comment type="subcellular location">
    <subcellularLocation>
        <location evidence="1">Cell membrane</location>
        <topology evidence="1">Multi-pass membrane protein</topology>
    </subcellularLocation>
</comment>
<keyword evidence="4 8" id="KW-0812">Transmembrane</keyword>
<name>A0ABP7FHF7_9ACTN</name>
<dbReference type="CDD" id="cd06173">
    <property type="entry name" value="MFS_MefA_like"/>
    <property type="match status" value="1"/>
</dbReference>
<sequence length="582" mass="60445">MSTGFGADSAPAPHSAHDTENPAPPAGPAPSSAAGEASGSAPAPGEEPGSASPGPRAGRDGTDADSVSAAAREPAVRDTSVRNAAVREPAVQEAAEPAVREPAVQEAAEPAVREPAGEALAAADPAPEAPKAPGAPRTPADDGAQALPDAAPGGGMFSSLKIRNYRLFASGAVVSNIGTWMSRVTQDWLVLSLTHSSAAVGITTALQFLPMLLFGLYGGVLVDRYPKHRLLIATQGSMGLCGLVLAALTLSGHVQVWHVYLIAFLVGVVTVVDNPTRQSFVSEMVGPHQVRNAVSLNSANFQTARLVGPAVAGVLITSVGSGYAFLFNGLSFLAPLTGLLLMRPSELHKNKLVKRGKGQLREGLRYVKGRPELIAPIVLVGFVGTFGFNFPIWLTAFANDIFHGGAGMYSFFNILMAAGSLIGALLAARRRSTRLRLLIFAAAMFGLLEVVVSFSPYVWLFSLILVPIGMMGMTNNISANTTVQMAAEPAMRGRVMSLYMMVFVGGTPIGGPLLGWVTDTFGARAGFAAGGAVTLVAALVVGFVLVRVVGVRPRMGVRGGLPYVELVPREGARREAELASVA</sequence>
<dbReference type="PANTHER" id="PTHR23513:SF11">
    <property type="entry name" value="STAPHYLOFERRIN A TRANSPORTER"/>
    <property type="match status" value="1"/>
</dbReference>
<reference evidence="11" key="1">
    <citation type="journal article" date="2019" name="Int. J. Syst. Evol. Microbiol.">
        <title>The Global Catalogue of Microorganisms (GCM) 10K type strain sequencing project: providing services to taxonomists for standard genome sequencing and annotation.</title>
        <authorList>
            <consortium name="The Broad Institute Genomics Platform"/>
            <consortium name="The Broad Institute Genome Sequencing Center for Infectious Disease"/>
            <person name="Wu L."/>
            <person name="Ma J."/>
        </authorList>
    </citation>
    <scope>NUCLEOTIDE SEQUENCE [LARGE SCALE GENOMIC DNA]</scope>
    <source>
        <strain evidence="11">JCM 30846</strain>
    </source>
</reference>
<organism evidence="10 11">
    <name type="scientific">Streptomyces tremellae</name>
    <dbReference type="NCBI Taxonomy" id="1124239"/>
    <lineage>
        <taxon>Bacteria</taxon>
        <taxon>Bacillati</taxon>
        <taxon>Actinomycetota</taxon>
        <taxon>Actinomycetes</taxon>
        <taxon>Kitasatosporales</taxon>
        <taxon>Streptomycetaceae</taxon>
        <taxon>Streptomyces</taxon>
    </lineage>
</organism>
<gene>
    <name evidence="10" type="ORF">GCM10023082_41240</name>
</gene>
<dbReference type="InterPro" id="IPR010290">
    <property type="entry name" value="TM_effector"/>
</dbReference>
<evidence type="ECO:0000256" key="4">
    <source>
        <dbReference type="ARBA" id="ARBA00022692"/>
    </source>
</evidence>
<feature type="transmembrane region" description="Helical" evidence="8">
    <location>
        <begin position="458"/>
        <end position="477"/>
    </location>
</feature>
<feature type="transmembrane region" description="Helical" evidence="8">
    <location>
        <begin position="256"/>
        <end position="272"/>
    </location>
</feature>
<dbReference type="InterPro" id="IPR020846">
    <property type="entry name" value="MFS_dom"/>
</dbReference>
<dbReference type="SUPFAM" id="SSF103473">
    <property type="entry name" value="MFS general substrate transporter"/>
    <property type="match status" value="1"/>
</dbReference>
<feature type="transmembrane region" description="Helical" evidence="8">
    <location>
        <begin position="406"/>
        <end position="428"/>
    </location>
</feature>
<keyword evidence="3" id="KW-1003">Cell membrane</keyword>
<dbReference type="InterPro" id="IPR036259">
    <property type="entry name" value="MFS_trans_sf"/>
</dbReference>
<feature type="compositionally biased region" description="Low complexity" evidence="7">
    <location>
        <begin position="117"/>
        <end position="135"/>
    </location>
</feature>
<dbReference type="Gene3D" id="1.20.1250.20">
    <property type="entry name" value="MFS general substrate transporter like domains"/>
    <property type="match status" value="1"/>
</dbReference>
<feature type="transmembrane region" description="Helical" evidence="8">
    <location>
        <begin position="230"/>
        <end position="250"/>
    </location>
</feature>
<evidence type="ECO:0000256" key="1">
    <source>
        <dbReference type="ARBA" id="ARBA00004651"/>
    </source>
</evidence>
<accession>A0ABP7FHF7</accession>
<protein>
    <submittedName>
        <fullName evidence="10">MFS transporter</fullName>
    </submittedName>
</protein>
<evidence type="ECO:0000313" key="11">
    <source>
        <dbReference type="Proteomes" id="UP001499884"/>
    </source>
</evidence>
<evidence type="ECO:0000259" key="9">
    <source>
        <dbReference type="PROSITE" id="PS50850"/>
    </source>
</evidence>
<feature type="transmembrane region" description="Helical" evidence="8">
    <location>
        <begin position="373"/>
        <end position="394"/>
    </location>
</feature>